<dbReference type="InterPro" id="IPR053224">
    <property type="entry name" value="Sensory_adhesion_molecule"/>
</dbReference>
<dbReference type="PANTHER" id="PTHR31460:SF3">
    <property type="entry name" value="MESOCENTIN"/>
    <property type="match status" value="1"/>
</dbReference>
<protein>
    <submittedName>
        <fullName evidence="1">Unannotated protein</fullName>
    </submittedName>
</protein>
<evidence type="ECO:0000313" key="1">
    <source>
        <dbReference type="EMBL" id="CAB4910548.1"/>
    </source>
</evidence>
<dbReference type="EMBL" id="CAFBMK010000054">
    <property type="protein sequence ID" value="CAB4910548.1"/>
    <property type="molecule type" value="Genomic_DNA"/>
</dbReference>
<gene>
    <name evidence="1" type="ORF">UFOPK3564_01205</name>
</gene>
<dbReference type="SUPFAM" id="SSF63829">
    <property type="entry name" value="Calcium-dependent phosphotriesterase"/>
    <property type="match status" value="1"/>
</dbReference>
<sequence>MLPRRRLIAAAAAAVVLVPTAAHAGAGTGKGEGGGRALPSTIPLPAGFQPEGIEARGGRFYAGSRATGQIVVGNVKGGPTRELVPAQTAAPSALGLRLDRKDRLFVAGGRTGTVSVYRARTGKLLYRSPAVPGPAFVNDVALLRDRAVFTDSATQRLVVVPIGRKGKGLGEAKVVPITGSLAYDADPATNEANGIVAARDGRHVLVVNSRTGELHRVDPRTGVSTLVPVTGGPLTNGDGLLRSGNTLLAVQNRLNKVAVLRLGRGDASATVRRTITDSQFDVPTTLAVAKGRLFTVNARFTTTPAADTAYDVVRIDGK</sequence>
<dbReference type="InterPro" id="IPR015943">
    <property type="entry name" value="WD40/YVTN_repeat-like_dom_sf"/>
</dbReference>
<dbReference type="PANTHER" id="PTHR31460">
    <property type="match status" value="1"/>
</dbReference>
<accession>A0A6J7GUR6</accession>
<dbReference type="Gene3D" id="2.130.10.10">
    <property type="entry name" value="YVTN repeat-like/Quinoprotein amine dehydrogenase"/>
    <property type="match status" value="1"/>
</dbReference>
<dbReference type="AlphaFoldDB" id="A0A6J7GUR6"/>
<proteinExistence type="predicted"/>
<reference evidence="1" key="1">
    <citation type="submission" date="2020-05" db="EMBL/GenBank/DDBJ databases">
        <authorList>
            <person name="Chiriac C."/>
            <person name="Salcher M."/>
            <person name="Ghai R."/>
            <person name="Kavagutti S V."/>
        </authorList>
    </citation>
    <scope>NUCLEOTIDE SEQUENCE</scope>
</reference>
<organism evidence="1">
    <name type="scientific">freshwater metagenome</name>
    <dbReference type="NCBI Taxonomy" id="449393"/>
    <lineage>
        <taxon>unclassified sequences</taxon>
        <taxon>metagenomes</taxon>
        <taxon>ecological metagenomes</taxon>
    </lineage>
</organism>
<name>A0A6J7GUR6_9ZZZZ</name>